<dbReference type="PROSITE" id="PS00290">
    <property type="entry name" value="IG_MHC"/>
    <property type="match status" value="1"/>
</dbReference>
<dbReference type="InterPro" id="IPR051755">
    <property type="entry name" value="Ig-like_CS_Receptor"/>
</dbReference>
<dbReference type="OrthoDB" id="6370831at2759"/>
<dbReference type="InterPro" id="IPR007110">
    <property type="entry name" value="Ig-like_dom"/>
</dbReference>
<evidence type="ECO:0000256" key="3">
    <source>
        <dbReference type="ARBA" id="ARBA00023180"/>
    </source>
</evidence>
<dbReference type="SMART" id="SM00407">
    <property type="entry name" value="IGc1"/>
    <property type="match status" value="2"/>
</dbReference>
<name>A0A7L4FK07_9COLU</name>
<feature type="non-terminal residue" evidence="6">
    <location>
        <position position="1"/>
    </location>
</feature>
<dbReference type="PROSITE" id="PS50835">
    <property type="entry name" value="IG_LIKE"/>
    <property type="match status" value="3"/>
</dbReference>
<proteinExistence type="predicted"/>
<evidence type="ECO:0000313" key="6">
    <source>
        <dbReference type="EMBL" id="NXW87270.1"/>
    </source>
</evidence>
<keyword evidence="3" id="KW-0325">Glycoprotein</keyword>
<dbReference type="Pfam" id="PF07686">
    <property type="entry name" value="V-set"/>
    <property type="match status" value="1"/>
</dbReference>
<dbReference type="InterPro" id="IPR036179">
    <property type="entry name" value="Ig-like_dom_sf"/>
</dbReference>
<dbReference type="SUPFAM" id="SSF48726">
    <property type="entry name" value="Immunoglobulin"/>
    <property type="match status" value="3"/>
</dbReference>
<evidence type="ECO:0000256" key="1">
    <source>
        <dbReference type="ARBA" id="ARBA00022729"/>
    </source>
</evidence>
<dbReference type="InterPro" id="IPR003006">
    <property type="entry name" value="Ig/MHC_CS"/>
</dbReference>
<organism evidence="6 7">
    <name type="scientific">Pampusana beccarii</name>
    <name type="common">Western bronze ground-dove</name>
    <dbReference type="NCBI Taxonomy" id="2953425"/>
    <lineage>
        <taxon>Eukaryota</taxon>
        <taxon>Metazoa</taxon>
        <taxon>Chordata</taxon>
        <taxon>Craniata</taxon>
        <taxon>Vertebrata</taxon>
        <taxon>Euteleostomi</taxon>
        <taxon>Archelosauria</taxon>
        <taxon>Archosauria</taxon>
        <taxon>Dinosauria</taxon>
        <taxon>Saurischia</taxon>
        <taxon>Theropoda</taxon>
        <taxon>Coelurosauria</taxon>
        <taxon>Aves</taxon>
        <taxon>Neognathae</taxon>
        <taxon>Neoaves</taxon>
        <taxon>Columbimorphae</taxon>
        <taxon>Columbiformes</taxon>
        <taxon>Columbidae</taxon>
        <taxon>Pampusana</taxon>
    </lineage>
</organism>
<sequence>APGFQLRQPEDKVSVTAGGTFILNCTISGESPPGPLKWLKGKDSGNVTVYDQTGYFPRVTRVVSESNTDFTIRIRDAQPEDSGTYYCVKFRKVLGGDEVFQRGGGTEVSVQAKPSTPVVSGPGRRVGPGQPLPFTCTSGGFFPKDINVKWLKDKAQIAAQPPQITPGQMKFSFNMSSTVTVTLQEGDVRSQLICEVQHPTLTYPLDGTYPLSRALRVSPRVHVALDPSSPVKVNQTVNFTCHVKGFYPRDVTITWLENGTELKLANVSRVVETPQGLFELWSLVEVQATEEKNGSVFTCRVVHDAQDPVTSMATLQVVLPAKE</sequence>
<accession>A0A7L4FK07</accession>
<keyword evidence="1" id="KW-0732">Signal</keyword>
<evidence type="ECO:0000313" key="7">
    <source>
        <dbReference type="Proteomes" id="UP000541332"/>
    </source>
</evidence>
<dbReference type="Pfam" id="PF07654">
    <property type="entry name" value="C1-set"/>
    <property type="match status" value="2"/>
</dbReference>
<dbReference type="SMART" id="SM00409">
    <property type="entry name" value="IG"/>
    <property type="match status" value="2"/>
</dbReference>
<evidence type="ECO:0000259" key="5">
    <source>
        <dbReference type="PROSITE" id="PS50835"/>
    </source>
</evidence>
<keyword evidence="7" id="KW-1185">Reference proteome</keyword>
<dbReference type="Proteomes" id="UP000541332">
    <property type="component" value="Unassembled WGS sequence"/>
</dbReference>
<dbReference type="InterPro" id="IPR003599">
    <property type="entry name" value="Ig_sub"/>
</dbReference>
<dbReference type="AlphaFoldDB" id="A0A7L4FK07"/>
<evidence type="ECO:0000256" key="2">
    <source>
        <dbReference type="ARBA" id="ARBA00023157"/>
    </source>
</evidence>
<gene>
    <name evidence="6" type="primary">Sirpa_0</name>
    <name evidence="6" type="ORF">ALOBEC_R11913</name>
</gene>
<dbReference type="FunFam" id="2.60.40.10:FF:000295">
    <property type="entry name" value="Tyrosine-protein phosphatase non-receptor type substrate 1"/>
    <property type="match status" value="1"/>
</dbReference>
<dbReference type="PANTHER" id="PTHR19971">
    <property type="entry name" value="SIGNAL-REGULATORY PROTEIN BETA"/>
    <property type="match status" value="1"/>
</dbReference>
<keyword evidence="2" id="KW-1015">Disulfide bond</keyword>
<feature type="non-terminal residue" evidence="6">
    <location>
        <position position="323"/>
    </location>
</feature>
<dbReference type="InterPro" id="IPR013106">
    <property type="entry name" value="Ig_V-set"/>
</dbReference>
<evidence type="ECO:0000256" key="4">
    <source>
        <dbReference type="ARBA" id="ARBA00023319"/>
    </source>
</evidence>
<feature type="domain" description="Ig-like" evidence="5">
    <location>
        <begin position="219"/>
        <end position="316"/>
    </location>
</feature>
<dbReference type="SMART" id="SM00406">
    <property type="entry name" value="IGv"/>
    <property type="match status" value="1"/>
</dbReference>
<keyword evidence="4" id="KW-0393">Immunoglobulin domain</keyword>
<dbReference type="InterPro" id="IPR003597">
    <property type="entry name" value="Ig_C1-set"/>
</dbReference>
<feature type="domain" description="Ig-like" evidence="5">
    <location>
        <begin position="114"/>
        <end position="218"/>
    </location>
</feature>
<protein>
    <submittedName>
        <fullName evidence="6">SHPS1 phosphatase</fullName>
    </submittedName>
</protein>
<dbReference type="Gene3D" id="2.60.40.10">
    <property type="entry name" value="Immunoglobulins"/>
    <property type="match status" value="3"/>
</dbReference>
<reference evidence="6 7" key="1">
    <citation type="submission" date="2020-02" db="EMBL/GenBank/DDBJ databases">
        <title>Bird 10,000 Genomes (B10K) Project - Family phase.</title>
        <authorList>
            <person name="Zhang G."/>
        </authorList>
    </citation>
    <scope>NUCLEOTIDE SEQUENCE [LARGE SCALE GENOMIC DNA]</scope>
    <source>
        <strain evidence="6">B10K-DU-006-06</strain>
    </source>
</reference>
<dbReference type="EMBL" id="VWYH01004579">
    <property type="protein sequence ID" value="NXW87270.1"/>
    <property type="molecule type" value="Genomic_DNA"/>
</dbReference>
<comment type="caution">
    <text evidence="6">The sequence shown here is derived from an EMBL/GenBank/DDBJ whole genome shotgun (WGS) entry which is preliminary data.</text>
</comment>
<dbReference type="InterPro" id="IPR013783">
    <property type="entry name" value="Ig-like_fold"/>
</dbReference>
<feature type="domain" description="Ig-like" evidence="5">
    <location>
        <begin position="2"/>
        <end position="87"/>
    </location>
</feature>